<dbReference type="Pfam" id="PF01478">
    <property type="entry name" value="Peptidase_A24"/>
    <property type="match status" value="1"/>
</dbReference>
<dbReference type="PANTHER" id="PTHR30487:SF0">
    <property type="entry name" value="PREPILIN LEADER PEPTIDASE_N-METHYLTRANSFERASE-RELATED"/>
    <property type="match status" value="1"/>
</dbReference>
<proteinExistence type="inferred from homology"/>
<evidence type="ECO:0000256" key="1">
    <source>
        <dbReference type="ARBA" id="ARBA00005801"/>
    </source>
</evidence>
<reference evidence="4 5" key="1">
    <citation type="submission" date="2021-03" db="EMBL/GenBank/DDBJ databases">
        <authorList>
            <person name="Peeters C."/>
        </authorList>
    </citation>
    <scope>NUCLEOTIDE SEQUENCE [LARGE SCALE GENOMIC DNA]</scope>
    <source>
        <strain evidence="4 5">LMG 26411</strain>
    </source>
</reference>
<dbReference type="InterPro" id="IPR000045">
    <property type="entry name" value="Prepilin_IV_endopep_pep"/>
</dbReference>
<gene>
    <name evidence="4" type="ORF">LMG26411_05367</name>
</gene>
<feature type="domain" description="Prepilin type IV endopeptidase peptidase" evidence="3">
    <location>
        <begin position="11"/>
        <end position="114"/>
    </location>
</feature>
<sequence length="175" mass="18442">MHAFSPAISFCLLVMVAIAATSDLRRRRIPNWLVGAGLLVALVLQIHQLGAAAGAMTWLTGALAGLAPFVILYLMRALGAGDAKLMAAIGAFVGPQPLLHIMLVTFLAGGVMALIMIAIFRSPRQALARVSVMLLSLPFGMTSVEATSERKTKGSRLPYAVPMAVGVLLVVTDMM</sequence>
<feature type="transmembrane region" description="Helical" evidence="2">
    <location>
        <begin position="29"/>
        <end position="46"/>
    </location>
</feature>
<evidence type="ECO:0000256" key="2">
    <source>
        <dbReference type="SAM" id="Phobius"/>
    </source>
</evidence>
<evidence type="ECO:0000313" key="5">
    <source>
        <dbReference type="Proteomes" id="UP000672657"/>
    </source>
</evidence>
<dbReference type="PANTHER" id="PTHR30487">
    <property type="entry name" value="TYPE 4 PREPILIN-LIKE PROTEINS LEADER PEPTIDE-PROCESSING ENZYME"/>
    <property type="match status" value="1"/>
</dbReference>
<dbReference type="EMBL" id="CAJPVI010000038">
    <property type="protein sequence ID" value="CAG2156794.1"/>
    <property type="molecule type" value="Genomic_DNA"/>
</dbReference>
<keyword evidence="5" id="KW-1185">Reference proteome</keyword>
<feature type="transmembrane region" description="Helical" evidence="2">
    <location>
        <begin position="58"/>
        <end position="78"/>
    </location>
</feature>
<dbReference type="RefSeq" id="WP_211956250.1">
    <property type="nucleotide sequence ID" value="NZ_CAJPVI010000038.1"/>
</dbReference>
<keyword evidence="2" id="KW-1133">Transmembrane helix</keyword>
<keyword evidence="2" id="KW-0812">Transmembrane</keyword>
<dbReference type="Gene3D" id="1.20.120.1220">
    <property type="match status" value="1"/>
</dbReference>
<protein>
    <recommendedName>
        <fullName evidence="3">Prepilin type IV endopeptidase peptidase domain-containing protein</fullName>
    </recommendedName>
</protein>
<accession>A0ABN7Q860</accession>
<evidence type="ECO:0000313" key="4">
    <source>
        <dbReference type="EMBL" id="CAG2156794.1"/>
    </source>
</evidence>
<comment type="caution">
    <text evidence="4">The sequence shown here is derived from an EMBL/GenBank/DDBJ whole genome shotgun (WGS) entry which is preliminary data.</text>
</comment>
<dbReference type="Proteomes" id="UP000672657">
    <property type="component" value="Unassembled WGS sequence"/>
</dbReference>
<comment type="similarity">
    <text evidence="1">Belongs to the peptidase A24 family.</text>
</comment>
<dbReference type="InterPro" id="IPR050882">
    <property type="entry name" value="Prepilin_peptidase/N-MTase"/>
</dbReference>
<evidence type="ECO:0000259" key="3">
    <source>
        <dbReference type="Pfam" id="PF01478"/>
    </source>
</evidence>
<organism evidence="4 5">
    <name type="scientific">Cupriavidus numazuensis</name>
    <dbReference type="NCBI Taxonomy" id="221992"/>
    <lineage>
        <taxon>Bacteria</taxon>
        <taxon>Pseudomonadati</taxon>
        <taxon>Pseudomonadota</taxon>
        <taxon>Betaproteobacteria</taxon>
        <taxon>Burkholderiales</taxon>
        <taxon>Burkholderiaceae</taxon>
        <taxon>Cupriavidus</taxon>
    </lineage>
</organism>
<feature type="transmembrane region" description="Helical" evidence="2">
    <location>
        <begin position="98"/>
        <end position="119"/>
    </location>
</feature>
<keyword evidence="2" id="KW-0472">Membrane</keyword>
<name>A0ABN7Q860_9BURK</name>